<dbReference type="PIRSF" id="PIRSF038471">
    <property type="entry name" value="MreC"/>
    <property type="match status" value="1"/>
</dbReference>
<dbReference type="InterPro" id="IPR042177">
    <property type="entry name" value="Cell/Rod_1"/>
</dbReference>
<dbReference type="AlphaFoldDB" id="A0A1F6MR20"/>
<evidence type="ECO:0000313" key="8">
    <source>
        <dbReference type="Proteomes" id="UP000178347"/>
    </source>
</evidence>
<evidence type="ECO:0000259" key="6">
    <source>
        <dbReference type="Pfam" id="PF04085"/>
    </source>
</evidence>
<keyword evidence="5" id="KW-0175">Coiled coil</keyword>
<dbReference type="PANTHER" id="PTHR34138">
    <property type="entry name" value="CELL SHAPE-DETERMINING PROTEIN MREC"/>
    <property type="match status" value="1"/>
</dbReference>
<comment type="caution">
    <text evidence="7">The sequence shown here is derived from an EMBL/GenBank/DDBJ whole genome shotgun (WGS) entry which is preliminary data.</text>
</comment>
<feature type="domain" description="Rod shape-determining protein MreC beta-barrel core" evidence="6">
    <location>
        <begin position="115"/>
        <end position="257"/>
    </location>
</feature>
<evidence type="ECO:0000256" key="4">
    <source>
        <dbReference type="ARBA" id="ARBA00032089"/>
    </source>
</evidence>
<reference evidence="7 8" key="1">
    <citation type="journal article" date="2016" name="Nat. Commun.">
        <title>Thousands of microbial genomes shed light on interconnected biogeochemical processes in an aquifer system.</title>
        <authorList>
            <person name="Anantharaman K."/>
            <person name="Brown C.T."/>
            <person name="Hug L.A."/>
            <person name="Sharon I."/>
            <person name="Castelle C.J."/>
            <person name="Probst A.J."/>
            <person name="Thomas B.C."/>
            <person name="Singh A."/>
            <person name="Wilkins M.J."/>
            <person name="Karaoz U."/>
            <person name="Brodie E.L."/>
            <person name="Williams K.H."/>
            <person name="Hubbard S.S."/>
            <person name="Banfield J.F."/>
        </authorList>
    </citation>
    <scope>NUCLEOTIDE SEQUENCE [LARGE SCALE GENOMIC DNA]</scope>
</reference>
<evidence type="ECO:0000256" key="3">
    <source>
        <dbReference type="ARBA" id="ARBA00022960"/>
    </source>
</evidence>
<protein>
    <recommendedName>
        <fullName evidence="2">Cell shape-determining protein MreC</fullName>
    </recommendedName>
    <alternativeName>
        <fullName evidence="4">Cell shape protein MreC</fullName>
    </alternativeName>
</protein>
<organism evidence="7 8">
    <name type="scientific">Candidatus Magasanikbacteria bacterium RIFCSPLOWO2_12_FULL_43_12</name>
    <dbReference type="NCBI Taxonomy" id="1798692"/>
    <lineage>
        <taxon>Bacteria</taxon>
        <taxon>Candidatus Magasanikiibacteriota</taxon>
    </lineage>
</organism>
<proteinExistence type="inferred from homology"/>
<dbReference type="GO" id="GO:0005886">
    <property type="term" value="C:plasma membrane"/>
    <property type="evidence" value="ECO:0007669"/>
    <property type="project" value="TreeGrafter"/>
</dbReference>
<feature type="coiled-coil region" evidence="5">
    <location>
        <begin position="79"/>
        <end position="106"/>
    </location>
</feature>
<dbReference type="Gene3D" id="2.40.10.340">
    <property type="entry name" value="Rod shape-determining protein MreC, domain 1"/>
    <property type="match status" value="1"/>
</dbReference>
<dbReference type="InterPro" id="IPR042175">
    <property type="entry name" value="Cell/Rod_MreC_2"/>
</dbReference>
<name>A0A1F6MR20_9BACT</name>
<dbReference type="NCBIfam" id="TIGR00219">
    <property type="entry name" value="mreC"/>
    <property type="match status" value="1"/>
</dbReference>
<dbReference type="InterPro" id="IPR007221">
    <property type="entry name" value="MreC"/>
</dbReference>
<gene>
    <name evidence="7" type="ORF">A3G00_05085</name>
</gene>
<dbReference type="InterPro" id="IPR055342">
    <property type="entry name" value="MreC_beta-barrel_core"/>
</dbReference>
<sequence>MRKKFFTLLAISIVLAITILTHYLGWLKPVESFFRYIVNPGSKAMYALSVKINNTEEEFTTSEDLLEAYKKIKDEWLKNKINEVELETLRQDNENLRQELNFIKTKNYDSIGIEVIGKNIDPTESTLIINRGSKDGVREGSPVVVGNGILVGKIAKVEEKISVVRLLDDNQSKVAATVINYEKSVGLIEGGYGISVQMNFIPQSESIGVGDIVVTSGLEEKMPRGLLVGAVQAVEKEAHQPFQKAVIKPFAKFDKVTIASVLINVE</sequence>
<dbReference type="Gene3D" id="2.40.10.350">
    <property type="entry name" value="Rod shape-determining protein MreC, domain 2"/>
    <property type="match status" value="1"/>
</dbReference>
<dbReference type="EMBL" id="MFQN01000028">
    <property type="protein sequence ID" value="OGH74115.1"/>
    <property type="molecule type" value="Genomic_DNA"/>
</dbReference>
<comment type="similarity">
    <text evidence="1">Belongs to the MreC family.</text>
</comment>
<dbReference type="STRING" id="1798692.A3G00_05085"/>
<dbReference type="Pfam" id="PF04085">
    <property type="entry name" value="MreC"/>
    <property type="match status" value="1"/>
</dbReference>
<dbReference type="PANTHER" id="PTHR34138:SF1">
    <property type="entry name" value="CELL SHAPE-DETERMINING PROTEIN MREC"/>
    <property type="match status" value="1"/>
</dbReference>
<evidence type="ECO:0000256" key="5">
    <source>
        <dbReference type="SAM" id="Coils"/>
    </source>
</evidence>
<evidence type="ECO:0000256" key="1">
    <source>
        <dbReference type="ARBA" id="ARBA00009369"/>
    </source>
</evidence>
<accession>A0A1F6MR20</accession>
<evidence type="ECO:0000256" key="2">
    <source>
        <dbReference type="ARBA" id="ARBA00013855"/>
    </source>
</evidence>
<evidence type="ECO:0000313" key="7">
    <source>
        <dbReference type="EMBL" id="OGH74115.1"/>
    </source>
</evidence>
<dbReference type="Proteomes" id="UP000178347">
    <property type="component" value="Unassembled WGS sequence"/>
</dbReference>
<keyword evidence="3" id="KW-0133">Cell shape</keyword>
<dbReference type="GO" id="GO:0008360">
    <property type="term" value="P:regulation of cell shape"/>
    <property type="evidence" value="ECO:0007669"/>
    <property type="project" value="UniProtKB-KW"/>
</dbReference>